<reference evidence="2" key="1">
    <citation type="submission" date="2021-02" db="EMBL/GenBank/DDBJ databases">
        <title>Infant gut strain persistence is associated with maternal origin, phylogeny, and functional potential including surface adhesion and iron acquisition.</title>
        <authorList>
            <person name="Lou Y.C."/>
        </authorList>
    </citation>
    <scope>NUCLEOTIDE SEQUENCE</scope>
    <source>
        <strain evidence="2">L2_039_000G1_dasL2_039_000G1_maxbin2.maxbin.077</strain>
    </source>
</reference>
<accession>A0A9E1GJU8</accession>
<feature type="compositionally biased region" description="Basic and acidic residues" evidence="1">
    <location>
        <begin position="271"/>
        <end position="288"/>
    </location>
</feature>
<dbReference type="EMBL" id="JAGZYH010000019">
    <property type="protein sequence ID" value="MBS6621762.1"/>
    <property type="molecule type" value="Genomic_DNA"/>
</dbReference>
<gene>
    <name evidence="2" type="ORF">KH315_06305</name>
</gene>
<feature type="compositionally biased region" description="Basic and acidic residues" evidence="1">
    <location>
        <begin position="478"/>
        <end position="494"/>
    </location>
</feature>
<dbReference type="Pfam" id="PF09979">
    <property type="entry name" value="DUF2213"/>
    <property type="match status" value="1"/>
</dbReference>
<dbReference type="Proteomes" id="UP000811365">
    <property type="component" value="Unassembled WGS sequence"/>
</dbReference>
<name>A0A9E1GJU8_9FIRM</name>
<feature type="region of interest" description="Disordered" evidence="1">
    <location>
        <begin position="327"/>
        <end position="375"/>
    </location>
</feature>
<feature type="compositionally biased region" description="Basic and acidic residues" evidence="1">
    <location>
        <begin position="448"/>
        <end position="465"/>
    </location>
</feature>
<evidence type="ECO:0000313" key="2">
    <source>
        <dbReference type="EMBL" id="MBS6621762.1"/>
    </source>
</evidence>
<evidence type="ECO:0000313" key="3">
    <source>
        <dbReference type="Proteomes" id="UP000811365"/>
    </source>
</evidence>
<feature type="region of interest" description="Disordered" evidence="1">
    <location>
        <begin position="223"/>
        <end position="301"/>
    </location>
</feature>
<dbReference type="InterPro" id="IPR016913">
    <property type="entry name" value="UCP029215"/>
</dbReference>
<protein>
    <submittedName>
        <fullName evidence="2">DUF2213 domain-containing protein</fullName>
    </submittedName>
</protein>
<organism evidence="2 3">
    <name type="scientific">Faecalibacterium prausnitzii</name>
    <dbReference type="NCBI Taxonomy" id="853"/>
    <lineage>
        <taxon>Bacteria</taxon>
        <taxon>Bacillati</taxon>
        <taxon>Bacillota</taxon>
        <taxon>Clostridia</taxon>
        <taxon>Eubacteriales</taxon>
        <taxon>Oscillospiraceae</taxon>
        <taxon>Faecalibacterium</taxon>
    </lineage>
</organism>
<feature type="region of interest" description="Disordered" evidence="1">
    <location>
        <begin position="448"/>
        <end position="494"/>
    </location>
</feature>
<sequence>MSEAPKLSQVIRLDSLPLNQTYFTPEGYLMDRPILTSTGIFEYTNPDGSVRRELRLPEEVFAAESLASYQGKPIIITHDAGLVDKDNVQKHQIGTILTEGYRSGDDVRAEIVIHNTDEMRYCGLKELSLGYNLTLDETPGEWNGQHYDAIQRDIRINHLALVREARAGEQARLNIDGRDPARTLKGGKVMKKKNAPKNARRADGVLSPEELAKAIEEYKARRAQRLAAKTDEDPTEGTDPVVSAKPTNAPAAAQDDDDTVVAPAGQEPQTVEDKVAAVKDNRDRRDADGDPEDLESAKGVIANQDEDMDILFDIIDTLLAQKEFDEAGCTDPQTDEGDDTTDENNDEGDDDTDNQDSDDDPIPTATPADHTQGEVLNADGIDAIIRQRVKIGMIGKALNLDGVEDMSISAAKKAIIKAVRPEMRLDGKSAAFVNAAFEYAVADVESRSKKDVGYQKKQMFNRDSRTPVSNGVGSADSARQKMIERRQNRAKEEK</sequence>
<evidence type="ECO:0000256" key="1">
    <source>
        <dbReference type="SAM" id="MobiDB-lite"/>
    </source>
</evidence>
<comment type="caution">
    <text evidence="2">The sequence shown here is derived from an EMBL/GenBank/DDBJ whole genome shotgun (WGS) entry which is preliminary data.</text>
</comment>
<dbReference type="AlphaFoldDB" id="A0A9E1GJU8"/>
<proteinExistence type="predicted"/>
<feature type="compositionally biased region" description="Acidic residues" evidence="1">
    <location>
        <begin position="333"/>
        <end position="361"/>
    </location>
</feature>